<feature type="chain" id="PRO_5039949277" evidence="2">
    <location>
        <begin position="22"/>
        <end position="216"/>
    </location>
</feature>
<dbReference type="Proteomes" id="UP001059380">
    <property type="component" value="Chromosome"/>
</dbReference>
<feature type="signal peptide" evidence="2">
    <location>
        <begin position="1"/>
        <end position="21"/>
    </location>
</feature>
<evidence type="ECO:0000256" key="1">
    <source>
        <dbReference type="SAM" id="MobiDB-lite"/>
    </source>
</evidence>
<keyword evidence="4" id="KW-1185">Reference proteome</keyword>
<accession>A0A9J7BYS7</accession>
<proteinExistence type="predicted"/>
<reference evidence="3" key="1">
    <citation type="submission" date="2021-04" db="EMBL/GenBank/DDBJ databases">
        <title>Phylogenetic analysis of Acidobacteriaceae.</title>
        <authorList>
            <person name="Qiu L."/>
            <person name="Zhang Q."/>
        </authorList>
    </citation>
    <scope>NUCLEOTIDE SEQUENCE</scope>
    <source>
        <strain evidence="3">DSM 25168</strain>
    </source>
</reference>
<gene>
    <name evidence="3" type="ORF">MOP44_12435</name>
</gene>
<feature type="region of interest" description="Disordered" evidence="1">
    <location>
        <begin position="74"/>
        <end position="135"/>
    </location>
</feature>
<dbReference type="EMBL" id="CP093313">
    <property type="protein sequence ID" value="UWZ86725.1"/>
    <property type="molecule type" value="Genomic_DNA"/>
</dbReference>
<dbReference type="KEGG" id="orp:MOP44_12435"/>
<keyword evidence="2" id="KW-0732">Signal</keyword>
<feature type="region of interest" description="Disordered" evidence="1">
    <location>
        <begin position="185"/>
        <end position="216"/>
    </location>
</feature>
<dbReference type="RefSeq" id="WP_260796362.1">
    <property type="nucleotide sequence ID" value="NZ_CP093313.1"/>
</dbReference>
<evidence type="ECO:0000313" key="4">
    <source>
        <dbReference type="Proteomes" id="UP001059380"/>
    </source>
</evidence>
<organism evidence="3 4">
    <name type="scientific">Occallatibacter riparius</name>
    <dbReference type="NCBI Taxonomy" id="1002689"/>
    <lineage>
        <taxon>Bacteria</taxon>
        <taxon>Pseudomonadati</taxon>
        <taxon>Acidobacteriota</taxon>
        <taxon>Terriglobia</taxon>
        <taxon>Terriglobales</taxon>
        <taxon>Acidobacteriaceae</taxon>
        <taxon>Occallatibacter</taxon>
    </lineage>
</organism>
<protein>
    <submittedName>
        <fullName evidence="3">DUF3761 domain-containing protein</fullName>
    </submittedName>
</protein>
<dbReference type="PROSITE" id="PS51257">
    <property type="entry name" value="PROKAR_LIPOPROTEIN"/>
    <property type="match status" value="1"/>
</dbReference>
<sequence length="216" mass="21661">MSGQFLRIGLGVMLAAATACYGQGAQAGASGQAAGTSAKPGDATGQCKDGTYTTNPNKKKACAQHQGVKDWYQTVGGATDPDIKGAGTGSQSKTAKQTSKSDETVNPRDNSTMSNQRKDAINKKSPNAVVATPDDNGKTVVGAGANGSGAVAGSGSGRKAAPGGGPGMVWVNTDSSVYHCYGSKNYGKTKNGKYESEQDAVNSGAKPAMGKGCSVK</sequence>
<feature type="region of interest" description="Disordered" evidence="1">
    <location>
        <begin position="28"/>
        <end position="58"/>
    </location>
</feature>
<dbReference type="AlphaFoldDB" id="A0A9J7BYS7"/>
<evidence type="ECO:0000256" key="2">
    <source>
        <dbReference type="SAM" id="SignalP"/>
    </source>
</evidence>
<feature type="compositionally biased region" description="Low complexity" evidence="1">
    <location>
        <begin position="28"/>
        <end position="38"/>
    </location>
</feature>
<name>A0A9J7BYS7_9BACT</name>
<evidence type="ECO:0000313" key="3">
    <source>
        <dbReference type="EMBL" id="UWZ86725.1"/>
    </source>
</evidence>